<reference evidence="6 7" key="1">
    <citation type="submission" date="2019-02" db="EMBL/GenBank/DDBJ databases">
        <title>Genome sequences of Aliivibrio finisterrensis strains from farmed Atlantic salmon.</title>
        <authorList>
            <person name="Bowman J.P."/>
        </authorList>
    </citation>
    <scope>NUCLEOTIDE SEQUENCE [LARGE SCALE GENOMIC DNA]</scope>
    <source>
        <strain evidence="5 7">A21</strain>
        <strain evidence="4 6">A46</strain>
    </source>
</reference>
<dbReference type="Proteomes" id="UP000294166">
    <property type="component" value="Unassembled WGS sequence"/>
</dbReference>
<dbReference type="InterPro" id="IPR052158">
    <property type="entry name" value="INH-QAR"/>
</dbReference>
<dbReference type="Pfam" id="PF12833">
    <property type="entry name" value="HTH_18"/>
    <property type="match status" value="1"/>
</dbReference>
<accession>A0A4Q5KT52</accession>
<name>A0A4Q5KT52_9GAMM</name>
<dbReference type="InterPro" id="IPR002818">
    <property type="entry name" value="DJ-1/PfpI"/>
</dbReference>
<keyword evidence="1" id="KW-0805">Transcription regulation</keyword>
<evidence type="ECO:0000313" key="6">
    <source>
        <dbReference type="Proteomes" id="UP000294063"/>
    </source>
</evidence>
<dbReference type="PANTHER" id="PTHR43130">
    <property type="entry name" value="ARAC-FAMILY TRANSCRIPTIONAL REGULATOR"/>
    <property type="match status" value="1"/>
</dbReference>
<dbReference type="Proteomes" id="UP000294063">
    <property type="component" value="Unassembled WGS sequence"/>
</dbReference>
<dbReference type="GO" id="GO:0043565">
    <property type="term" value="F:sequence-specific DNA binding"/>
    <property type="evidence" value="ECO:0007669"/>
    <property type="project" value="InterPro"/>
</dbReference>
<dbReference type="EMBL" id="SEZN01000019">
    <property type="protein sequence ID" value="RYU63934.1"/>
    <property type="molecule type" value="Genomic_DNA"/>
</dbReference>
<dbReference type="AlphaFoldDB" id="A0A4Q5KT52"/>
<dbReference type="PANTHER" id="PTHR43130:SF3">
    <property type="entry name" value="HTH-TYPE TRANSCRIPTIONAL REGULATOR RV1931C"/>
    <property type="match status" value="1"/>
</dbReference>
<evidence type="ECO:0000313" key="7">
    <source>
        <dbReference type="Proteomes" id="UP000294166"/>
    </source>
</evidence>
<dbReference type="SUPFAM" id="SSF46689">
    <property type="entry name" value="Homeodomain-like"/>
    <property type="match status" value="2"/>
</dbReference>
<proteinExistence type="predicted"/>
<evidence type="ECO:0000259" key="3">
    <source>
        <dbReference type="PROSITE" id="PS01124"/>
    </source>
</evidence>
<evidence type="ECO:0000256" key="1">
    <source>
        <dbReference type="ARBA" id="ARBA00023015"/>
    </source>
</evidence>
<dbReference type="Gene3D" id="3.40.50.880">
    <property type="match status" value="1"/>
</dbReference>
<dbReference type="Pfam" id="PF01965">
    <property type="entry name" value="DJ-1_PfpI"/>
    <property type="match status" value="1"/>
</dbReference>
<sequence length="317" mass="35862">MINIYFLISSNVHLLDLASSCQTFDEANKLGCNYKLHYISFSKSISSHQGLYLTNLTYPPTNIINESIIIACASGYEPDIYSDEVSQQTANWLRSHYIKNKSLVFMGICTGAFLLGKAGILNGHKCTTHHSYINKLSEQFSETEVLKDIMFVKSGNVYTSAGVTAAIDLSLDIVEKHYSTQISIAVARDLLVHRRRMSSDPQISNHIISRNHISPLIHSIEDYISIHFKTELTVTEIAKMNNISIRHLQRNFKECTGSTISDYINKMKLEEARHLIKEGISVVNAAYEVGFKQASSLRKLWKKHYNSLPSEIKKKKV</sequence>
<dbReference type="RefSeq" id="WP_130048401.1">
    <property type="nucleotide sequence ID" value="NZ_SEZK01000017.1"/>
</dbReference>
<dbReference type="InterPro" id="IPR009057">
    <property type="entry name" value="Homeodomain-like_sf"/>
</dbReference>
<dbReference type="InterPro" id="IPR018060">
    <property type="entry name" value="HTH_AraC"/>
</dbReference>
<dbReference type="InterPro" id="IPR029062">
    <property type="entry name" value="Class_I_gatase-like"/>
</dbReference>
<comment type="caution">
    <text evidence="4">The sequence shown here is derived from an EMBL/GenBank/DDBJ whole genome shotgun (WGS) entry which is preliminary data.</text>
</comment>
<gene>
    <name evidence="5" type="ORF">ERW53_11295</name>
    <name evidence="4" type="ORF">ERW57_10855</name>
</gene>
<dbReference type="SMART" id="SM00342">
    <property type="entry name" value="HTH_ARAC"/>
    <property type="match status" value="1"/>
</dbReference>
<dbReference type="GO" id="GO:0003700">
    <property type="term" value="F:DNA-binding transcription factor activity"/>
    <property type="evidence" value="ECO:0007669"/>
    <property type="project" value="InterPro"/>
</dbReference>
<evidence type="ECO:0000313" key="5">
    <source>
        <dbReference type="EMBL" id="RYU63934.1"/>
    </source>
</evidence>
<evidence type="ECO:0000313" key="4">
    <source>
        <dbReference type="EMBL" id="RYU50912.1"/>
    </source>
</evidence>
<dbReference type="Gene3D" id="1.10.10.60">
    <property type="entry name" value="Homeodomain-like"/>
    <property type="match status" value="2"/>
</dbReference>
<protein>
    <submittedName>
        <fullName evidence="4">Helix-turn-helix domain-containing protein</fullName>
    </submittedName>
</protein>
<keyword evidence="7" id="KW-1185">Reference proteome</keyword>
<dbReference type="SUPFAM" id="SSF52317">
    <property type="entry name" value="Class I glutamine amidotransferase-like"/>
    <property type="match status" value="1"/>
</dbReference>
<keyword evidence="2" id="KW-0804">Transcription</keyword>
<organism evidence="4 6">
    <name type="scientific">Aliivibrio finisterrensis</name>
    <dbReference type="NCBI Taxonomy" id="511998"/>
    <lineage>
        <taxon>Bacteria</taxon>
        <taxon>Pseudomonadati</taxon>
        <taxon>Pseudomonadota</taxon>
        <taxon>Gammaproteobacteria</taxon>
        <taxon>Vibrionales</taxon>
        <taxon>Vibrionaceae</taxon>
        <taxon>Aliivibrio</taxon>
    </lineage>
</organism>
<evidence type="ECO:0000256" key="2">
    <source>
        <dbReference type="ARBA" id="ARBA00023163"/>
    </source>
</evidence>
<dbReference type="EMBL" id="SEZK01000017">
    <property type="protein sequence ID" value="RYU50912.1"/>
    <property type="molecule type" value="Genomic_DNA"/>
</dbReference>
<feature type="domain" description="HTH araC/xylS-type" evidence="3">
    <location>
        <begin position="218"/>
        <end position="315"/>
    </location>
</feature>
<dbReference type="PROSITE" id="PS01124">
    <property type="entry name" value="HTH_ARAC_FAMILY_2"/>
    <property type="match status" value="1"/>
</dbReference>